<dbReference type="SUPFAM" id="SSF48452">
    <property type="entry name" value="TPR-like"/>
    <property type="match status" value="3"/>
</dbReference>
<dbReference type="InterPro" id="IPR011990">
    <property type="entry name" value="TPR-like_helical_dom_sf"/>
</dbReference>
<evidence type="ECO:0000313" key="1">
    <source>
        <dbReference type="EMBL" id="RZB93187.1"/>
    </source>
</evidence>
<dbReference type="EMBL" id="QZWG01000009">
    <property type="protein sequence ID" value="RZB93187.1"/>
    <property type="molecule type" value="Genomic_DNA"/>
</dbReference>
<comment type="caution">
    <text evidence="1">The sequence shown here is derived from an EMBL/GenBank/DDBJ whole genome shotgun (WGS) entry which is preliminary data.</text>
</comment>
<evidence type="ECO:0000313" key="2">
    <source>
        <dbReference type="Proteomes" id="UP000289340"/>
    </source>
</evidence>
<name>A0A445J478_GLYSO</name>
<keyword evidence="2" id="KW-1185">Reference proteome</keyword>
<gene>
    <name evidence="1" type="ORF">D0Y65_024853</name>
</gene>
<sequence length="613" mass="68533">MESSEDGSMSYREFHANGSRMVTSEVEAKLDEGNIQEAEDALREGLSLNFEEARALLGKLEYQRGNVEGALRVFDGIDLQAAIQRLQPSFSEKTPVKKGRTRTESPSSVSQHAASLVLEAIYLKSKSLQKLGKFTEAANDCKRILDAVEKIFYLGVPDIQVDNRLQEIVSHAVELLPELWKQAGCYDEAISAYRRALLSQWNLDNDCCARIQKSFVIFLLYSGVETSPPSLAVQIDGSYVPKNNLEEAILLLMNFLKNFCLGKMKWDPSVMEHLTFALSICSGTTVLAKQLEELNPGVYHRIDCWNTLALCYSGAGQNDSALNLLRKSLHKHERPNDLTSLLLAARICSEDPYLAAEGVNHAQRAISNAHGPNEHLKGVALRMLGLCLGKQAKVASSDFERSRLQSKALESLVAAIRLEPNNSDLIFELAVQYAEHRNLPAALRSARHFFNKTGGSVSKAWRLLALILSAQQRFSEAEVVTDAALDQTSRWEQGPLLRLKAKLKISQSRPMDAIETYQYLLALVQAQKKSFGSLQISSKVEYDKVNEFDIWHGLANLYASLSHWKDAEICLQKARELKEYSAALMHTEGKTKSFCLFEVFYLSLLNLTPPFLI</sequence>
<dbReference type="PANTHER" id="PTHR44102:SF19">
    <property type="entry name" value="CALMODULIN-BINDING PROTEIN"/>
    <property type="match status" value="1"/>
</dbReference>
<protein>
    <submittedName>
        <fullName evidence="1">Protein NPG1 isoform D</fullName>
    </submittedName>
</protein>
<dbReference type="AlphaFoldDB" id="A0A445J478"/>
<dbReference type="Gene3D" id="1.25.40.10">
    <property type="entry name" value="Tetratricopeptide repeat domain"/>
    <property type="match status" value="3"/>
</dbReference>
<accession>A0A445J478</accession>
<reference evidence="1 2" key="1">
    <citation type="submission" date="2018-09" db="EMBL/GenBank/DDBJ databases">
        <title>A high-quality reference genome of wild soybean provides a powerful tool to mine soybean genomes.</title>
        <authorList>
            <person name="Xie M."/>
            <person name="Chung C.Y.L."/>
            <person name="Li M.-W."/>
            <person name="Wong F.-L."/>
            <person name="Chan T.-F."/>
            <person name="Lam H.-M."/>
        </authorList>
    </citation>
    <scope>NUCLEOTIDE SEQUENCE [LARGE SCALE GENOMIC DNA]</scope>
    <source>
        <strain evidence="2">cv. W05</strain>
        <tissue evidence="1">Hypocotyl of etiolated seedlings</tissue>
    </source>
</reference>
<dbReference type="Proteomes" id="UP000289340">
    <property type="component" value="Chromosome 9"/>
</dbReference>
<dbReference type="InterPro" id="IPR043376">
    <property type="entry name" value="NPG1-like"/>
</dbReference>
<dbReference type="Pfam" id="PF13432">
    <property type="entry name" value="TPR_16"/>
    <property type="match status" value="1"/>
</dbReference>
<dbReference type="SMART" id="SM00028">
    <property type="entry name" value="TPR"/>
    <property type="match status" value="4"/>
</dbReference>
<organism evidence="1 2">
    <name type="scientific">Glycine soja</name>
    <name type="common">Wild soybean</name>
    <dbReference type="NCBI Taxonomy" id="3848"/>
    <lineage>
        <taxon>Eukaryota</taxon>
        <taxon>Viridiplantae</taxon>
        <taxon>Streptophyta</taxon>
        <taxon>Embryophyta</taxon>
        <taxon>Tracheophyta</taxon>
        <taxon>Spermatophyta</taxon>
        <taxon>Magnoliopsida</taxon>
        <taxon>eudicotyledons</taxon>
        <taxon>Gunneridae</taxon>
        <taxon>Pentapetalae</taxon>
        <taxon>rosids</taxon>
        <taxon>fabids</taxon>
        <taxon>Fabales</taxon>
        <taxon>Fabaceae</taxon>
        <taxon>Papilionoideae</taxon>
        <taxon>50 kb inversion clade</taxon>
        <taxon>NPAAA clade</taxon>
        <taxon>indigoferoid/millettioid clade</taxon>
        <taxon>Phaseoleae</taxon>
        <taxon>Glycine</taxon>
        <taxon>Glycine subgen. Soja</taxon>
    </lineage>
</organism>
<dbReference type="InterPro" id="IPR019734">
    <property type="entry name" value="TPR_rpt"/>
</dbReference>
<proteinExistence type="predicted"/>
<dbReference type="PANTHER" id="PTHR44102">
    <property type="entry name" value="PROTEIN NPG1"/>
    <property type="match status" value="1"/>
</dbReference>